<evidence type="ECO:0000259" key="1">
    <source>
        <dbReference type="PROSITE" id="PS51819"/>
    </source>
</evidence>
<dbReference type="InterPro" id="IPR037523">
    <property type="entry name" value="VOC_core"/>
</dbReference>
<sequence length="124" mass="13598">MTMLAHGLQHVKVIALAVTDLNRAQHFYGEILGLPPAYEGNVLRGYSIGDIVLMLKENWYGSPTADPNPRITLATAYAPDTEAFLKAHGVTIADPVEEVDEGFYVGSFLDSEGNKLWFCSPTEK</sequence>
<dbReference type="STRING" id="595494.Tola_1070"/>
<name>C4LCY2_TOLAT</name>
<reference evidence="2 3" key="2">
    <citation type="journal article" date="2011" name="Stand. Genomic Sci.">
        <title>Complete genome sequence of Tolumonas auensis type strain (TA 4).</title>
        <authorList>
            <person name="Chertkov O."/>
            <person name="Copeland A."/>
            <person name="Lucas S."/>
            <person name="Lapidus A."/>
            <person name="Berry K.W."/>
            <person name="Detter J.C."/>
            <person name="Del Rio T.G."/>
            <person name="Hammon N."/>
            <person name="Dalin E."/>
            <person name="Tice H."/>
            <person name="Pitluck S."/>
            <person name="Richardson P."/>
            <person name="Bruce D."/>
            <person name="Goodwin L."/>
            <person name="Han C."/>
            <person name="Tapia R."/>
            <person name="Saunders E."/>
            <person name="Schmutz J."/>
            <person name="Brettin T."/>
            <person name="Larimer F."/>
            <person name="Land M."/>
            <person name="Hauser L."/>
            <person name="Spring S."/>
            <person name="Rohde M."/>
            <person name="Kyrpides N.C."/>
            <person name="Ivanova N."/>
            <person name="Goker M."/>
            <person name="Beller H.R."/>
            <person name="Klenk H.P."/>
            <person name="Woyke T."/>
        </authorList>
    </citation>
    <scope>NUCLEOTIDE SEQUENCE [LARGE SCALE GENOMIC DNA]</scope>
    <source>
        <strain evidence="3">DSM 9187 / TA4</strain>
    </source>
</reference>
<dbReference type="Gene3D" id="3.10.180.10">
    <property type="entry name" value="2,3-Dihydroxybiphenyl 1,2-Dioxygenase, domain 1"/>
    <property type="match status" value="1"/>
</dbReference>
<dbReference type="AlphaFoldDB" id="C4LCY2"/>
<dbReference type="EMBL" id="CP001616">
    <property type="protein sequence ID" value="ACQ92696.1"/>
    <property type="molecule type" value="Genomic_DNA"/>
</dbReference>
<evidence type="ECO:0000313" key="2">
    <source>
        <dbReference type="EMBL" id="ACQ92696.1"/>
    </source>
</evidence>
<keyword evidence="3" id="KW-1185">Reference proteome</keyword>
<dbReference type="InterPro" id="IPR004360">
    <property type="entry name" value="Glyas_Fos-R_dOase_dom"/>
</dbReference>
<organism evidence="2 3">
    <name type="scientific">Tolumonas auensis (strain DSM 9187 / NBRC 110442 / TA 4)</name>
    <dbReference type="NCBI Taxonomy" id="595494"/>
    <lineage>
        <taxon>Bacteria</taxon>
        <taxon>Pseudomonadati</taxon>
        <taxon>Pseudomonadota</taxon>
        <taxon>Gammaproteobacteria</taxon>
        <taxon>Aeromonadales</taxon>
        <taxon>Aeromonadaceae</taxon>
        <taxon>Tolumonas</taxon>
    </lineage>
</organism>
<feature type="domain" description="VOC" evidence="1">
    <location>
        <begin position="7"/>
        <end position="121"/>
    </location>
</feature>
<gene>
    <name evidence="2" type="ordered locus">Tola_1070</name>
</gene>
<dbReference type="eggNOG" id="COG0346">
    <property type="taxonomic scope" value="Bacteria"/>
</dbReference>
<keyword evidence="2" id="KW-0560">Oxidoreductase</keyword>
<dbReference type="GO" id="GO:0051213">
    <property type="term" value="F:dioxygenase activity"/>
    <property type="evidence" value="ECO:0007669"/>
    <property type="project" value="UniProtKB-KW"/>
</dbReference>
<dbReference type="RefSeq" id="WP_012729295.1">
    <property type="nucleotide sequence ID" value="NC_012691.1"/>
</dbReference>
<dbReference type="OrthoDB" id="9804944at2"/>
<keyword evidence="2" id="KW-0223">Dioxygenase</keyword>
<dbReference type="PROSITE" id="PS51819">
    <property type="entry name" value="VOC"/>
    <property type="match status" value="1"/>
</dbReference>
<dbReference type="SUPFAM" id="SSF54593">
    <property type="entry name" value="Glyoxalase/Bleomycin resistance protein/Dihydroxybiphenyl dioxygenase"/>
    <property type="match status" value="1"/>
</dbReference>
<accession>C4LCY2</accession>
<reference evidence="3" key="1">
    <citation type="submission" date="2009-05" db="EMBL/GenBank/DDBJ databases">
        <title>Complete sequence of Tolumonas auensis DSM 9187.</title>
        <authorList>
            <consortium name="US DOE Joint Genome Institute"/>
            <person name="Lucas S."/>
            <person name="Copeland A."/>
            <person name="Lapidus A."/>
            <person name="Glavina del Rio T."/>
            <person name="Tice H."/>
            <person name="Bruce D."/>
            <person name="Goodwin L."/>
            <person name="Pitluck S."/>
            <person name="Chertkov O."/>
            <person name="Brettin T."/>
            <person name="Detter J.C."/>
            <person name="Han C."/>
            <person name="Larimer F."/>
            <person name="Land M."/>
            <person name="Hauser L."/>
            <person name="Kyrpides N."/>
            <person name="Mikhailova N."/>
            <person name="Spring S."/>
            <person name="Beller H."/>
        </authorList>
    </citation>
    <scope>NUCLEOTIDE SEQUENCE [LARGE SCALE GENOMIC DNA]</scope>
    <source>
        <strain evidence="3">DSM 9187 / TA4</strain>
    </source>
</reference>
<dbReference type="CDD" id="cd06587">
    <property type="entry name" value="VOC"/>
    <property type="match status" value="1"/>
</dbReference>
<dbReference type="HOGENOM" id="CLU_2002872_0_0_6"/>
<proteinExistence type="predicted"/>
<dbReference type="InterPro" id="IPR029068">
    <property type="entry name" value="Glyas_Bleomycin-R_OHBP_Dase"/>
</dbReference>
<dbReference type="Proteomes" id="UP000009073">
    <property type="component" value="Chromosome"/>
</dbReference>
<evidence type="ECO:0000313" key="3">
    <source>
        <dbReference type="Proteomes" id="UP000009073"/>
    </source>
</evidence>
<dbReference type="Pfam" id="PF00903">
    <property type="entry name" value="Glyoxalase"/>
    <property type="match status" value="1"/>
</dbReference>
<dbReference type="KEGG" id="tau:Tola_1070"/>
<protein>
    <submittedName>
        <fullName evidence="2">Glyoxalase/bleomycin resistance protein/dioxygenase</fullName>
    </submittedName>
</protein>